<comment type="similarity">
    <text evidence="2">Belongs to the IFI6/IFI27 family.</text>
</comment>
<dbReference type="Gene3D" id="6.10.110.10">
    <property type="match status" value="1"/>
</dbReference>
<evidence type="ECO:0000256" key="5">
    <source>
        <dbReference type="ARBA" id="ARBA00023136"/>
    </source>
</evidence>
<evidence type="ECO:0000313" key="6">
    <source>
        <dbReference type="Proteomes" id="UP000515126"/>
    </source>
</evidence>
<proteinExistence type="inferred from homology"/>
<dbReference type="PANTHER" id="PTHR16932:SF30">
    <property type="entry name" value="INTERFERON, ALPHA-INDUCIBLE PROTEIN 27"/>
    <property type="match status" value="1"/>
</dbReference>
<dbReference type="Pfam" id="PF06140">
    <property type="entry name" value="Ifi-6-16"/>
    <property type="match status" value="1"/>
</dbReference>
<evidence type="ECO:0000256" key="3">
    <source>
        <dbReference type="ARBA" id="ARBA00022692"/>
    </source>
</evidence>
<reference evidence="7" key="1">
    <citation type="submission" date="2025-08" db="UniProtKB">
        <authorList>
            <consortium name="RefSeq"/>
        </authorList>
    </citation>
    <scope>IDENTIFICATION</scope>
</reference>
<gene>
    <name evidence="7" type="primary">LOC110307107</name>
</gene>
<keyword evidence="4" id="KW-1133">Transmembrane helix</keyword>
<evidence type="ECO:0000313" key="7">
    <source>
        <dbReference type="RefSeq" id="XP_029340709.1"/>
    </source>
</evidence>
<name>A0A6P7RRJ3_MUSCR</name>
<organism evidence="6 7">
    <name type="scientific">Mus caroli</name>
    <name type="common">Ryukyu mouse</name>
    <name type="synonym">Ricefield mouse</name>
    <dbReference type="NCBI Taxonomy" id="10089"/>
    <lineage>
        <taxon>Eukaryota</taxon>
        <taxon>Metazoa</taxon>
        <taxon>Chordata</taxon>
        <taxon>Craniata</taxon>
        <taxon>Vertebrata</taxon>
        <taxon>Euteleostomi</taxon>
        <taxon>Mammalia</taxon>
        <taxon>Eutheria</taxon>
        <taxon>Euarchontoglires</taxon>
        <taxon>Glires</taxon>
        <taxon>Rodentia</taxon>
        <taxon>Myomorpha</taxon>
        <taxon>Muroidea</taxon>
        <taxon>Muridae</taxon>
        <taxon>Murinae</taxon>
        <taxon>Mus</taxon>
        <taxon>Mus</taxon>
    </lineage>
</organism>
<protein>
    <submittedName>
        <fullName evidence="7">Interferon alpha-inducible protein 27-like protein 2B isoform X3</fullName>
    </submittedName>
</protein>
<dbReference type="InterPro" id="IPR009311">
    <property type="entry name" value="IFI6/IFI27-like"/>
</dbReference>
<comment type="subcellular location">
    <subcellularLocation>
        <location evidence="1">Membrane</location>
        <topology evidence="1">Multi-pass membrane protein</topology>
    </subcellularLocation>
</comment>
<sequence length="274" mass="26956">MAFSGTGTLVASIVSKVTSSAAMVKAGGAVSGTILAGSKGLILLTQSALGSATSALGALKVGTTLSGFSASTLAASPIGEEPAMVGREKKSDFRLSFSTAGKAARRQRKEGQSKIYLKGFEFSRAKAAVAVLGGAMTVAAVPPALSAVGFTSSGIAASSLAAKMMSLSAIANGGGVPAGGLVAILQSAGAAGLSMPSTVLVGSAGSAAVASVMNICESIYPFLMGSEVADMATEVADMATEVVDMETGVADMETEVADISTEEALPNLSNTEKD</sequence>
<dbReference type="GO" id="GO:0097193">
    <property type="term" value="P:intrinsic apoptotic signaling pathway"/>
    <property type="evidence" value="ECO:0007669"/>
    <property type="project" value="TreeGrafter"/>
</dbReference>
<accession>A0A6P7RRJ3</accession>
<dbReference type="GO" id="GO:0001836">
    <property type="term" value="P:release of cytochrome c from mitochondria"/>
    <property type="evidence" value="ECO:0007669"/>
    <property type="project" value="TreeGrafter"/>
</dbReference>
<keyword evidence="5" id="KW-0472">Membrane</keyword>
<dbReference type="GeneID" id="110307107"/>
<dbReference type="PANTHER" id="PTHR16932">
    <property type="entry name" value="INTERFERON ALPHA-INDUCIBLE PROTEIN 27"/>
    <property type="match status" value="1"/>
</dbReference>
<keyword evidence="6" id="KW-1185">Reference proteome</keyword>
<evidence type="ECO:0000256" key="4">
    <source>
        <dbReference type="ARBA" id="ARBA00022989"/>
    </source>
</evidence>
<keyword evidence="3" id="KW-0812">Transmembrane</keyword>
<evidence type="ECO:0000256" key="2">
    <source>
        <dbReference type="ARBA" id="ARBA00007262"/>
    </source>
</evidence>
<dbReference type="RefSeq" id="XP_029340709.1">
    <property type="nucleotide sequence ID" value="XM_029484849.1"/>
</dbReference>
<dbReference type="InterPro" id="IPR038213">
    <property type="entry name" value="IFI6/IFI27-like_sf"/>
</dbReference>
<dbReference type="AlphaFoldDB" id="A0A6P7RRJ3"/>
<dbReference type="Proteomes" id="UP000515126">
    <property type="component" value="Chromosome 12"/>
</dbReference>
<evidence type="ECO:0000256" key="1">
    <source>
        <dbReference type="ARBA" id="ARBA00004141"/>
    </source>
</evidence>
<dbReference type="GO" id="GO:0031966">
    <property type="term" value="C:mitochondrial membrane"/>
    <property type="evidence" value="ECO:0007669"/>
    <property type="project" value="TreeGrafter"/>
</dbReference>